<reference evidence="1" key="1">
    <citation type="submission" date="2023-10" db="EMBL/GenBank/DDBJ databases">
        <authorList>
            <person name="Chen Y."/>
            <person name="Shah S."/>
            <person name="Dougan E. K."/>
            <person name="Thang M."/>
            <person name="Chan C."/>
        </authorList>
    </citation>
    <scope>NUCLEOTIDE SEQUENCE [LARGE SCALE GENOMIC DNA]</scope>
</reference>
<sequence>MRPHAQLDGGVLLELQTHPMLQPTRVTCQPHQHAIRPTALEPVMPHHQINKVGLGQIRIQPIWKLHYQEDDRVGMRRPKIVQKTFLASLLFLRPVYGYDQHDLGLLHYLGDAFQL</sequence>
<evidence type="ECO:0000313" key="2">
    <source>
        <dbReference type="Proteomes" id="UP001189429"/>
    </source>
</evidence>
<organism evidence="1 2">
    <name type="scientific">Prorocentrum cordatum</name>
    <dbReference type="NCBI Taxonomy" id="2364126"/>
    <lineage>
        <taxon>Eukaryota</taxon>
        <taxon>Sar</taxon>
        <taxon>Alveolata</taxon>
        <taxon>Dinophyceae</taxon>
        <taxon>Prorocentrales</taxon>
        <taxon>Prorocentraceae</taxon>
        <taxon>Prorocentrum</taxon>
    </lineage>
</organism>
<evidence type="ECO:0000313" key="1">
    <source>
        <dbReference type="EMBL" id="CAK0874422.1"/>
    </source>
</evidence>
<name>A0ABN9VQI0_9DINO</name>
<dbReference type="Proteomes" id="UP001189429">
    <property type="component" value="Unassembled WGS sequence"/>
</dbReference>
<keyword evidence="2" id="KW-1185">Reference proteome</keyword>
<dbReference type="EMBL" id="CAUYUJ010017393">
    <property type="protein sequence ID" value="CAK0874422.1"/>
    <property type="molecule type" value="Genomic_DNA"/>
</dbReference>
<protein>
    <submittedName>
        <fullName evidence="1">Uncharacterized protein</fullName>
    </submittedName>
</protein>
<gene>
    <name evidence="1" type="ORF">PCOR1329_LOCUS59336</name>
</gene>
<comment type="caution">
    <text evidence="1">The sequence shown here is derived from an EMBL/GenBank/DDBJ whole genome shotgun (WGS) entry which is preliminary data.</text>
</comment>
<proteinExistence type="predicted"/>
<accession>A0ABN9VQI0</accession>